<gene>
    <name evidence="2" type="ORF">IPO85_06770</name>
</gene>
<evidence type="ECO:0000313" key="2">
    <source>
        <dbReference type="EMBL" id="MBK9717204.1"/>
    </source>
</evidence>
<dbReference type="Proteomes" id="UP000808349">
    <property type="component" value="Unassembled WGS sequence"/>
</dbReference>
<sequence>MFNKSSFYTIRTIGLMICYFILSFSFIRSQSITHKISDNYKLVSSLTDSMNQYTQWYFNGKIDTILFLTQKENFNNQIFNLIVANSDLMYQLIDSINQDNYPKPIEELMDTTLIIESDYPTQEATGSEIMDTLSDSSFQTPYPEIPQRSRTFSPMNIAGKVMTMNSGKRTTLHLQFGMYFNNWNQSTLLRGNHPIKINMWKSFNLFGDLSLIWKTHLGKPNNPLNIYYGLGFDNRQFTMKYNFSNVIRNEISTPLDTISYDQIRLKGNYFNIPLGIELKVKKTRISIGTYFGFRIKQTRYGWYQQYDQDIKIKIKDNYGLNQNNYGLSLSLGKKRTALSFNYDLSKLIDNQNMYQIEFHPWRMGLVIKL</sequence>
<comment type="caution">
    <text evidence="2">The sequence shown here is derived from an EMBL/GenBank/DDBJ whole genome shotgun (WGS) entry which is preliminary data.</text>
</comment>
<keyword evidence="1" id="KW-1133">Transmembrane helix</keyword>
<proteinExistence type="predicted"/>
<evidence type="ECO:0000256" key="1">
    <source>
        <dbReference type="SAM" id="Phobius"/>
    </source>
</evidence>
<name>A0A9D7XCV7_9BACT</name>
<keyword evidence="1" id="KW-0812">Transmembrane</keyword>
<protein>
    <recommendedName>
        <fullName evidence="4">Outer membrane protein beta-barrel domain-containing protein</fullName>
    </recommendedName>
</protein>
<reference evidence="2 3" key="1">
    <citation type="submission" date="2020-10" db="EMBL/GenBank/DDBJ databases">
        <title>Connecting structure to function with the recovery of over 1000 high-quality activated sludge metagenome-assembled genomes encoding full-length rRNA genes using long-read sequencing.</title>
        <authorList>
            <person name="Singleton C.M."/>
            <person name="Petriglieri F."/>
            <person name="Kristensen J.M."/>
            <person name="Kirkegaard R.H."/>
            <person name="Michaelsen T.Y."/>
            <person name="Andersen M.H."/>
            <person name="Karst S.M."/>
            <person name="Dueholm M.S."/>
            <person name="Nielsen P.H."/>
            <person name="Albertsen M."/>
        </authorList>
    </citation>
    <scope>NUCLEOTIDE SEQUENCE [LARGE SCALE GENOMIC DNA]</scope>
    <source>
        <strain evidence="2">Ribe_18-Q3-R11-54_BAT3C.373</strain>
    </source>
</reference>
<organism evidence="2 3">
    <name type="scientific">Candidatus Defluviibacterium haderslevense</name>
    <dbReference type="NCBI Taxonomy" id="2981993"/>
    <lineage>
        <taxon>Bacteria</taxon>
        <taxon>Pseudomonadati</taxon>
        <taxon>Bacteroidota</taxon>
        <taxon>Saprospiria</taxon>
        <taxon>Saprospirales</taxon>
        <taxon>Saprospiraceae</taxon>
        <taxon>Candidatus Defluviibacterium</taxon>
    </lineage>
</organism>
<dbReference type="AlphaFoldDB" id="A0A9D7XCV7"/>
<evidence type="ECO:0000313" key="3">
    <source>
        <dbReference type="Proteomes" id="UP000808349"/>
    </source>
</evidence>
<keyword evidence="1" id="KW-0472">Membrane</keyword>
<accession>A0A9D7XCV7</accession>
<evidence type="ECO:0008006" key="4">
    <source>
        <dbReference type="Google" id="ProtNLM"/>
    </source>
</evidence>
<feature type="transmembrane region" description="Helical" evidence="1">
    <location>
        <begin position="6"/>
        <end position="27"/>
    </location>
</feature>
<dbReference type="EMBL" id="JADKFW010000004">
    <property type="protein sequence ID" value="MBK9717204.1"/>
    <property type="molecule type" value="Genomic_DNA"/>
</dbReference>